<dbReference type="EMBL" id="UZAM01016132">
    <property type="protein sequence ID" value="VDP41931.1"/>
    <property type="molecule type" value="Genomic_DNA"/>
</dbReference>
<evidence type="ECO:0000256" key="2">
    <source>
        <dbReference type="SAM" id="MobiDB-lite"/>
    </source>
</evidence>
<reference evidence="3 4" key="2">
    <citation type="submission" date="2018-11" db="EMBL/GenBank/DDBJ databases">
        <authorList>
            <consortium name="Pathogen Informatics"/>
        </authorList>
    </citation>
    <scope>NUCLEOTIDE SEQUENCE [LARGE SCALE GENOMIC DNA]</scope>
</reference>
<name>A0A183J716_9BILA</name>
<feature type="compositionally biased region" description="Polar residues" evidence="2">
    <location>
        <begin position="50"/>
        <end position="63"/>
    </location>
</feature>
<dbReference type="WBParaSite" id="SBAD_0001205401-mRNA-1">
    <property type="protein sequence ID" value="SBAD_0001205401-mRNA-1"/>
    <property type="gene ID" value="SBAD_0001205401"/>
</dbReference>
<sequence>MSLVPDSDQCNNEADEVAALKQSVVQLNEKLIDVVQRVVRLEQAQAQERSFLWNSSTTTTNAAGDSDGSDKIGGDQATSPCKHCLNISASMNANLSGGLQNGDSQIRSSMYRPLSGRESQQCINITRKFDDHHLVSD</sequence>
<gene>
    <name evidence="3" type="ORF">SBAD_LOCUS11664</name>
</gene>
<reference evidence="5" key="1">
    <citation type="submission" date="2016-06" db="UniProtKB">
        <authorList>
            <consortium name="WormBaseParasite"/>
        </authorList>
    </citation>
    <scope>IDENTIFICATION</scope>
</reference>
<keyword evidence="4" id="KW-1185">Reference proteome</keyword>
<protein>
    <submittedName>
        <fullName evidence="3 5">Uncharacterized protein</fullName>
    </submittedName>
</protein>
<accession>A0A183J716</accession>
<keyword evidence="1" id="KW-0175">Coiled coil</keyword>
<organism evidence="5">
    <name type="scientific">Soboliphyme baturini</name>
    <dbReference type="NCBI Taxonomy" id="241478"/>
    <lineage>
        <taxon>Eukaryota</taxon>
        <taxon>Metazoa</taxon>
        <taxon>Ecdysozoa</taxon>
        <taxon>Nematoda</taxon>
        <taxon>Enoplea</taxon>
        <taxon>Dorylaimia</taxon>
        <taxon>Dioctophymatida</taxon>
        <taxon>Dioctophymatoidea</taxon>
        <taxon>Soboliphymatidae</taxon>
        <taxon>Soboliphyme</taxon>
    </lineage>
</organism>
<proteinExistence type="predicted"/>
<evidence type="ECO:0000313" key="5">
    <source>
        <dbReference type="WBParaSite" id="SBAD_0001205401-mRNA-1"/>
    </source>
</evidence>
<dbReference type="Proteomes" id="UP000270296">
    <property type="component" value="Unassembled WGS sequence"/>
</dbReference>
<feature type="region of interest" description="Disordered" evidence="2">
    <location>
        <begin position="50"/>
        <end position="76"/>
    </location>
</feature>
<feature type="coiled-coil region" evidence="1">
    <location>
        <begin position="10"/>
        <end position="44"/>
    </location>
</feature>
<evidence type="ECO:0000313" key="4">
    <source>
        <dbReference type="Proteomes" id="UP000270296"/>
    </source>
</evidence>
<evidence type="ECO:0000313" key="3">
    <source>
        <dbReference type="EMBL" id="VDP41931.1"/>
    </source>
</evidence>
<evidence type="ECO:0000256" key="1">
    <source>
        <dbReference type="SAM" id="Coils"/>
    </source>
</evidence>
<dbReference type="AlphaFoldDB" id="A0A183J716"/>